<dbReference type="GO" id="GO:0004930">
    <property type="term" value="F:G protein-coupled receptor activity"/>
    <property type="evidence" value="ECO:0007669"/>
    <property type="project" value="UniProtKB-KW"/>
</dbReference>
<feature type="transmembrane region" description="Helical" evidence="8">
    <location>
        <begin position="425"/>
        <end position="446"/>
    </location>
</feature>
<feature type="transmembrane region" description="Helical" evidence="8">
    <location>
        <begin position="183"/>
        <end position="205"/>
    </location>
</feature>
<feature type="transmembrane region" description="Helical" evidence="8">
    <location>
        <begin position="142"/>
        <end position="163"/>
    </location>
</feature>
<evidence type="ECO:0000256" key="1">
    <source>
        <dbReference type="ARBA" id="ARBA00004141"/>
    </source>
</evidence>
<dbReference type="GO" id="GO:0005886">
    <property type="term" value="C:plasma membrane"/>
    <property type="evidence" value="ECO:0007669"/>
    <property type="project" value="TreeGrafter"/>
</dbReference>
<evidence type="ECO:0000313" key="10">
    <source>
        <dbReference type="EMBL" id="CAF1502157.1"/>
    </source>
</evidence>
<feature type="transmembrane region" description="Helical" evidence="8">
    <location>
        <begin position="330"/>
        <end position="355"/>
    </location>
</feature>
<evidence type="ECO:0000256" key="4">
    <source>
        <dbReference type="ARBA" id="ARBA00023040"/>
    </source>
</evidence>
<feature type="transmembrane region" description="Helical" evidence="8">
    <location>
        <begin position="100"/>
        <end position="121"/>
    </location>
</feature>
<evidence type="ECO:0000313" key="11">
    <source>
        <dbReference type="Proteomes" id="UP000663828"/>
    </source>
</evidence>
<sequence>MNNSTVGSMSTSAVLLSSTVTRYVYNILPISFLILGSIGFLGNILAYSQRELRSNTCCVYLLCGSIVDMLNLFVNLLPRFLNTMNGIYIPWLRLPSFCKFYISILGFLPHLSINFLLMSIIDRYALTCNLGSPIRRINRLTMAPVFVLLAIFTSGLTTIRTIVLYEYRSTQGCTATHPLTNNILYVIINGVMQPVIMFIFVMLTFQNIKQSRKRVGGATGTINTRRSRRQFVTMIFTQIVATGVISLQWIVMFSLNGFVFSSIQNYGMASVVSFAYTVSNYGFYLNSVKAFYIALFTSRLFRENFVFALMKMLPRRIRQQFQISQANVAFAIGTVTNQFVLMALNTTATTVAILYTVLRKFVLHLPVINLAFDFLGLLGNAFTYTQREFCTNTCCMYSLCSSTVDALHVLLNLCPAHLSGTFGIYIPWLHIHIVAFFSHLSIKFLFTSIIDWYTSTCKLISSIRRIKQFDSYSSSSALRIPRSIEMCNNTPVNKQYFVHYH</sequence>
<dbReference type="PANTHER" id="PTHR24243:SF233">
    <property type="entry name" value="THYROTROPIN-RELEASING HORMONE RECEPTOR"/>
    <property type="match status" value="1"/>
</dbReference>
<accession>A0A815T310</accession>
<keyword evidence="6" id="KW-0675">Receptor</keyword>
<evidence type="ECO:0000256" key="5">
    <source>
        <dbReference type="ARBA" id="ARBA00023136"/>
    </source>
</evidence>
<feature type="transmembrane region" description="Helical" evidence="8">
    <location>
        <begin position="58"/>
        <end position="80"/>
    </location>
</feature>
<keyword evidence="3 8" id="KW-1133">Transmembrane helix</keyword>
<feature type="transmembrane region" description="Helical" evidence="8">
    <location>
        <begin position="23"/>
        <end position="46"/>
    </location>
</feature>
<protein>
    <recommendedName>
        <fullName evidence="9">G-protein coupled receptors family 1 profile domain-containing protein</fullName>
    </recommendedName>
</protein>
<dbReference type="AlphaFoldDB" id="A0A815T310"/>
<comment type="caution">
    <text evidence="10">The sequence shown here is derived from an EMBL/GenBank/DDBJ whole genome shotgun (WGS) entry which is preliminary data.</text>
</comment>
<dbReference type="EMBL" id="CAJNOR010004436">
    <property type="protein sequence ID" value="CAF1502157.1"/>
    <property type="molecule type" value="Genomic_DNA"/>
</dbReference>
<evidence type="ECO:0000259" key="9">
    <source>
        <dbReference type="PROSITE" id="PS50262"/>
    </source>
</evidence>
<feature type="transmembrane region" description="Helical" evidence="8">
    <location>
        <begin position="231"/>
        <end position="251"/>
    </location>
</feature>
<evidence type="ECO:0000256" key="8">
    <source>
        <dbReference type="SAM" id="Phobius"/>
    </source>
</evidence>
<evidence type="ECO:0000256" key="6">
    <source>
        <dbReference type="ARBA" id="ARBA00023170"/>
    </source>
</evidence>
<dbReference type="InterPro" id="IPR017452">
    <property type="entry name" value="GPCR_Rhodpsn_7TM"/>
</dbReference>
<dbReference type="Proteomes" id="UP000663828">
    <property type="component" value="Unassembled WGS sequence"/>
</dbReference>
<evidence type="ECO:0000256" key="7">
    <source>
        <dbReference type="ARBA" id="ARBA00023224"/>
    </source>
</evidence>
<evidence type="ECO:0000256" key="2">
    <source>
        <dbReference type="ARBA" id="ARBA00022692"/>
    </source>
</evidence>
<keyword evidence="5 8" id="KW-0472">Membrane</keyword>
<reference evidence="10" key="1">
    <citation type="submission" date="2021-02" db="EMBL/GenBank/DDBJ databases">
        <authorList>
            <person name="Nowell W R."/>
        </authorList>
    </citation>
    <scope>NUCLEOTIDE SEQUENCE</scope>
</reference>
<dbReference type="SUPFAM" id="SSF81321">
    <property type="entry name" value="Family A G protein-coupled receptor-like"/>
    <property type="match status" value="1"/>
</dbReference>
<proteinExistence type="predicted"/>
<gene>
    <name evidence="10" type="ORF">XAT740_LOCUS39719</name>
</gene>
<dbReference type="PANTHER" id="PTHR24243">
    <property type="entry name" value="G-PROTEIN COUPLED RECEPTOR"/>
    <property type="match status" value="1"/>
</dbReference>
<keyword evidence="4" id="KW-0297">G-protein coupled receptor</keyword>
<keyword evidence="2 8" id="KW-0812">Transmembrane</keyword>
<keyword evidence="11" id="KW-1185">Reference proteome</keyword>
<dbReference type="Gene3D" id="1.20.1070.10">
    <property type="entry name" value="Rhodopsin 7-helix transmembrane proteins"/>
    <property type="match status" value="1"/>
</dbReference>
<evidence type="ECO:0000256" key="3">
    <source>
        <dbReference type="ARBA" id="ARBA00022989"/>
    </source>
</evidence>
<dbReference type="PROSITE" id="PS50262">
    <property type="entry name" value="G_PROTEIN_RECEP_F1_2"/>
    <property type="match status" value="1"/>
</dbReference>
<name>A0A815T310_ADIRI</name>
<comment type="subcellular location">
    <subcellularLocation>
        <location evidence="1">Membrane</location>
        <topology evidence="1">Multi-pass membrane protein</topology>
    </subcellularLocation>
</comment>
<organism evidence="10 11">
    <name type="scientific">Adineta ricciae</name>
    <name type="common">Rotifer</name>
    <dbReference type="NCBI Taxonomy" id="249248"/>
    <lineage>
        <taxon>Eukaryota</taxon>
        <taxon>Metazoa</taxon>
        <taxon>Spiralia</taxon>
        <taxon>Gnathifera</taxon>
        <taxon>Rotifera</taxon>
        <taxon>Eurotatoria</taxon>
        <taxon>Bdelloidea</taxon>
        <taxon>Adinetida</taxon>
        <taxon>Adinetidae</taxon>
        <taxon>Adineta</taxon>
    </lineage>
</organism>
<keyword evidence="7" id="KW-0807">Transducer</keyword>
<feature type="domain" description="G-protein coupled receptors family 1 profile" evidence="9">
    <location>
        <begin position="39"/>
        <end position="294"/>
    </location>
</feature>
<feature type="transmembrane region" description="Helical" evidence="8">
    <location>
        <begin position="361"/>
        <end position="382"/>
    </location>
</feature>